<proteinExistence type="predicted"/>
<dbReference type="SUPFAM" id="SSF143437">
    <property type="entry name" value="THUMP domain-like"/>
    <property type="match status" value="1"/>
</dbReference>
<dbReference type="Proteomes" id="UP000255102">
    <property type="component" value="Unassembled WGS sequence"/>
</dbReference>
<dbReference type="AlphaFoldDB" id="A0A378PR31"/>
<keyword evidence="1" id="KW-0808">Transferase</keyword>
<evidence type="ECO:0000313" key="2">
    <source>
        <dbReference type="Proteomes" id="UP000255102"/>
    </source>
</evidence>
<accession>A0A378PR31</accession>
<organism evidence="1 2">
    <name type="scientific">Moraxella ovis</name>
    <dbReference type="NCBI Taxonomy" id="29433"/>
    <lineage>
        <taxon>Bacteria</taxon>
        <taxon>Pseudomonadati</taxon>
        <taxon>Pseudomonadota</taxon>
        <taxon>Gammaproteobacteria</taxon>
        <taxon>Moraxellales</taxon>
        <taxon>Moraxellaceae</taxon>
        <taxon>Moraxella</taxon>
    </lineage>
</organism>
<sequence length="74" mass="9051">MFVSKKAYNQHLFYLLIKIMKFIVKVFPEIIMKSESIKKRFIKVLWGNIQNVLMQHDKTVKAIRHWNFLEVRSR</sequence>
<name>A0A378PR31_9GAMM</name>
<dbReference type="GO" id="GO:0140741">
    <property type="term" value="F:tRNA-uracil-4 sulfurtransferase activity"/>
    <property type="evidence" value="ECO:0007669"/>
    <property type="project" value="UniProtKB-EC"/>
</dbReference>
<gene>
    <name evidence="1" type="primary">thiI_3</name>
    <name evidence="1" type="ORF">NCTC11227_01407</name>
</gene>
<reference evidence="1 2" key="1">
    <citation type="submission" date="2018-06" db="EMBL/GenBank/DDBJ databases">
        <authorList>
            <consortium name="Pathogen Informatics"/>
            <person name="Doyle S."/>
        </authorList>
    </citation>
    <scope>NUCLEOTIDE SEQUENCE [LARGE SCALE GENOMIC DNA]</scope>
    <source>
        <strain evidence="1 2">NCTC11227</strain>
    </source>
</reference>
<protein>
    <submittedName>
        <fullName evidence="1">tRNA sulfurtransferase</fullName>
        <ecNumber evidence="1">2.8.1.4</ecNumber>
    </submittedName>
</protein>
<evidence type="ECO:0000313" key="1">
    <source>
        <dbReference type="EMBL" id="STY87399.1"/>
    </source>
</evidence>
<dbReference type="EMBL" id="UGPW01000001">
    <property type="protein sequence ID" value="STY87399.1"/>
    <property type="molecule type" value="Genomic_DNA"/>
</dbReference>
<dbReference type="EC" id="2.8.1.4" evidence="1"/>